<feature type="chain" id="PRO_5038486063" evidence="1">
    <location>
        <begin position="25"/>
        <end position="151"/>
    </location>
</feature>
<name>A0A0M3DD53_9FIRM</name>
<accession>A0A0M3DD53</accession>
<dbReference type="EMBL" id="LBBT01000340">
    <property type="protein sequence ID" value="KKY00051.1"/>
    <property type="molecule type" value="Genomic_DNA"/>
</dbReference>
<feature type="signal peptide" evidence="1">
    <location>
        <begin position="1"/>
        <end position="24"/>
    </location>
</feature>
<dbReference type="PATRIC" id="fig|1629550.3.peg.2774"/>
<keyword evidence="1" id="KW-0732">Signal</keyword>
<comment type="caution">
    <text evidence="2">The sequence shown here is derived from an EMBL/GenBank/DDBJ whole genome shotgun (WGS) entry which is preliminary data.</text>
</comment>
<evidence type="ECO:0000313" key="2">
    <source>
        <dbReference type="EMBL" id="KKY00051.1"/>
    </source>
</evidence>
<evidence type="ECO:0000256" key="1">
    <source>
        <dbReference type="SAM" id="SignalP"/>
    </source>
</evidence>
<evidence type="ECO:0000313" key="3">
    <source>
        <dbReference type="Proteomes" id="UP000034407"/>
    </source>
</evidence>
<dbReference type="AlphaFoldDB" id="A0A0M3DD53"/>
<gene>
    <name evidence="2" type="ORF">VN21_16350</name>
</gene>
<sequence length="151" mass="16912">MYLKKLSILFFITVLIFSSSINTASALKSPAYDPYVKSIARDLDFLDSNMYVLIKSISSESFDINEARIQISFINSLIYDLTEKAYNLSPEQSDIAAALQAILGFYKLSIIEADRYLNSKNSDDLISSINAFSMGYTSSVTLRKIVFRAGK</sequence>
<keyword evidence="3" id="KW-1185">Reference proteome</keyword>
<dbReference type="RefSeq" id="WP_046824200.1">
    <property type="nucleotide sequence ID" value="NZ_LBBT01000340.1"/>
</dbReference>
<dbReference type="Proteomes" id="UP000034407">
    <property type="component" value="Unassembled WGS sequence"/>
</dbReference>
<protein>
    <submittedName>
        <fullName evidence="2">Uncharacterized protein</fullName>
    </submittedName>
</protein>
<organism evidence="2 3">
    <name type="scientific">Paraclostridium benzoelyticum</name>
    <dbReference type="NCBI Taxonomy" id="1629550"/>
    <lineage>
        <taxon>Bacteria</taxon>
        <taxon>Bacillati</taxon>
        <taxon>Bacillota</taxon>
        <taxon>Clostridia</taxon>
        <taxon>Peptostreptococcales</taxon>
        <taxon>Peptostreptococcaceae</taxon>
        <taxon>Paraclostridium</taxon>
    </lineage>
</organism>
<proteinExistence type="predicted"/>
<reference evidence="2 3" key="1">
    <citation type="submission" date="2015-04" db="EMBL/GenBank/DDBJ databases">
        <title>Microcin producing Clostridium sp. JC272T.</title>
        <authorList>
            <person name="Jyothsna T."/>
            <person name="Sasikala C."/>
            <person name="Ramana C."/>
        </authorList>
    </citation>
    <scope>NUCLEOTIDE SEQUENCE [LARGE SCALE GENOMIC DNA]</scope>
    <source>
        <strain evidence="2 3">JC272</strain>
    </source>
</reference>